<keyword evidence="12 15" id="KW-0472">Membrane</keyword>
<feature type="transmembrane region" description="Helical" evidence="15">
    <location>
        <begin position="123"/>
        <end position="147"/>
    </location>
</feature>
<comment type="catalytic activity">
    <reaction evidence="13">
        <text>a 1,2-diacyl-sn-glycerol + H2O = a 2-acylglycerol + a fatty acid + H(+)</text>
        <dbReference type="Rhea" id="RHEA:33275"/>
        <dbReference type="ChEBI" id="CHEBI:15377"/>
        <dbReference type="ChEBI" id="CHEBI:15378"/>
        <dbReference type="ChEBI" id="CHEBI:17389"/>
        <dbReference type="ChEBI" id="CHEBI:17815"/>
        <dbReference type="ChEBI" id="CHEBI:28868"/>
        <dbReference type="EC" id="3.1.1.116"/>
    </reaction>
    <physiologicalReaction direction="left-to-right" evidence="13">
        <dbReference type="Rhea" id="RHEA:33276"/>
    </physiologicalReaction>
</comment>
<evidence type="ECO:0000256" key="11">
    <source>
        <dbReference type="ARBA" id="ARBA00023098"/>
    </source>
</evidence>
<dbReference type="PANTHER" id="PTHR45792">
    <property type="entry name" value="DIACYLGLYCEROL LIPASE HOMOLOG-RELATED"/>
    <property type="match status" value="1"/>
</dbReference>
<feature type="domain" description="Fungal lipase-type" evidence="16">
    <location>
        <begin position="337"/>
        <end position="469"/>
    </location>
</feature>
<evidence type="ECO:0000256" key="13">
    <source>
        <dbReference type="ARBA" id="ARBA00024531"/>
    </source>
</evidence>
<reference evidence="17" key="1">
    <citation type="submission" date="2025-05" db="UniProtKB">
        <authorList>
            <consortium name="Ensembl"/>
        </authorList>
    </citation>
    <scope>IDENTIFICATION</scope>
</reference>
<dbReference type="InterPro" id="IPR052214">
    <property type="entry name" value="DAG_Lipase-Related"/>
</dbReference>
<evidence type="ECO:0000256" key="9">
    <source>
        <dbReference type="ARBA" id="ARBA00022963"/>
    </source>
</evidence>
<dbReference type="Gene3D" id="3.40.50.1820">
    <property type="entry name" value="alpha/beta hydrolase"/>
    <property type="match status" value="1"/>
</dbReference>
<accession>A0A8C4WXR3</accession>
<evidence type="ECO:0000256" key="2">
    <source>
        <dbReference type="ARBA" id="ARBA00004651"/>
    </source>
</evidence>
<evidence type="ECO:0000256" key="1">
    <source>
        <dbReference type="ARBA" id="ARBA00001913"/>
    </source>
</evidence>
<evidence type="ECO:0000256" key="12">
    <source>
        <dbReference type="ARBA" id="ARBA00023136"/>
    </source>
</evidence>
<dbReference type="CDD" id="cd00519">
    <property type="entry name" value="Lipase_3"/>
    <property type="match status" value="1"/>
</dbReference>
<keyword evidence="11" id="KW-0443">Lipid metabolism</keyword>
<evidence type="ECO:0000256" key="14">
    <source>
        <dbReference type="ARBA" id="ARBA00026104"/>
    </source>
</evidence>
<evidence type="ECO:0000256" key="5">
    <source>
        <dbReference type="ARBA" id="ARBA00022692"/>
    </source>
</evidence>
<evidence type="ECO:0000256" key="3">
    <source>
        <dbReference type="ARBA" id="ARBA00022475"/>
    </source>
</evidence>
<keyword evidence="3" id="KW-1003">Cell membrane</keyword>
<feature type="transmembrane region" description="Helical" evidence="15">
    <location>
        <begin position="48"/>
        <end position="72"/>
    </location>
</feature>
<evidence type="ECO:0000256" key="7">
    <source>
        <dbReference type="ARBA" id="ARBA00022801"/>
    </source>
</evidence>
<dbReference type="GeneTree" id="ENSGT00940000156486"/>
<feature type="transmembrane region" description="Helical" evidence="15">
    <location>
        <begin position="402"/>
        <end position="423"/>
    </location>
</feature>
<dbReference type="SUPFAM" id="SSF53474">
    <property type="entry name" value="alpha/beta-Hydrolases"/>
    <property type="match status" value="1"/>
</dbReference>
<dbReference type="GO" id="GO:0022008">
    <property type="term" value="P:neurogenesis"/>
    <property type="evidence" value="ECO:0007669"/>
    <property type="project" value="TreeGrafter"/>
</dbReference>
<dbReference type="GO" id="GO:0046340">
    <property type="term" value="P:diacylglycerol catabolic process"/>
    <property type="evidence" value="ECO:0007669"/>
    <property type="project" value="TreeGrafter"/>
</dbReference>
<dbReference type="PANTHER" id="PTHR45792:SF2">
    <property type="entry name" value="DIACYLGLYCEROL LIPASE-BETA"/>
    <property type="match status" value="1"/>
</dbReference>
<dbReference type="GO" id="GO:0005737">
    <property type="term" value="C:cytoplasm"/>
    <property type="evidence" value="ECO:0007669"/>
    <property type="project" value="TreeGrafter"/>
</dbReference>
<evidence type="ECO:0000259" key="16">
    <source>
        <dbReference type="Pfam" id="PF01764"/>
    </source>
</evidence>
<organism evidence="17 18">
    <name type="scientific">Eptatretus burgeri</name>
    <name type="common">Inshore hagfish</name>
    <dbReference type="NCBI Taxonomy" id="7764"/>
    <lineage>
        <taxon>Eukaryota</taxon>
        <taxon>Metazoa</taxon>
        <taxon>Chordata</taxon>
        <taxon>Craniata</taxon>
        <taxon>Vertebrata</taxon>
        <taxon>Cyclostomata</taxon>
        <taxon>Myxini</taxon>
        <taxon>Myxiniformes</taxon>
        <taxon>Myxinidae</taxon>
        <taxon>Eptatretinae</taxon>
        <taxon>Eptatretus</taxon>
    </lineage>
</organism>
<keyword evidence="9" id="KW-0442">Lipid degradation</keyword>
<evidence type="ECO:0000313" key="18">
    <source>
        <dbReference type="Proteomes" id="UP000694388"/>
    </source>
</evidence>
<dbReference type="Ensembl" id="ENSEBUT00000019158.1">
    <property type="protein sequence ID" value="ENSEBUP00000018582.1"/>
    <property type="gene ID" value="ENSEBUG00000011577.1"/>
</dbReference>
<comment type="cofactor">
    <cofactor evidence="1">
        <name>Ca(2+)</name>
        <dbReference type="ChEBI" id="CHEBI:29108"/>
    </cofactor>
</comment>
<dbReference type="GO" id="GO:0046872">
    <property type="term" value="F:metal ion binding"/>
    <property type="evidence" value="ECO:0007669"/>
    <property type="project" value="UniProtKB-KW"/>
</dbReference>
<evidence type="ECO:0000256" key="8">
    <source>
        <dbReference type="ARBA" id="ARBA00022837"/>
    </source>
</evidence>
<name>A0A8C4WXR3_EPTBU</name>
<dbReference type="InterPro" id="IPR029058">
    <property type="entry name" value="AB_hydrolase_fold"/>
</dbReference>
<dbReference type="OMA" id="FTIVCEI"/>
<dbReference type="GO" id="GO:0019369">
    <property type="term" value="P:arachidonate metabolic process"/>
    <property type="evidence" value="ECO:0007669"/>
    <property type="project" value="TreeGrafter"/>
</dbReference>
<keyword evidence="4" id="KW-0597">Phosphoprotein</keyword>
<keyword evidence="10 15" id="KW-1133">Transmembrane helix</keyword>
<keyword evidence="7" id="KW-0378">Hydrolase</keyword>
<feature type="transmembrane region" description="Helical" evidence="15">
    <location>
        <begin position="84"/>
        <end position="111"/>
    </location>
</feature>
<dbReference type="GO" id="GO:0004806">
    <property type="term" value="F:triacylglycerol lipase activity"/>
    <property type="evidence" value="ECO:0007669"/>
    <property type="project" value="TreeGrafter"/>
</dbReference>
<evidence type="ECO:0000256" key="10">
    <source>
        <dbReference type="ARBA" id="ARBA00022989"/>
    </source>
</evidence>
<dbReference type="EC" id="3.1.1.116" evidence="14"/>
<keyword evidence="5 15" id="KW-0812">Transmembrane</keyword>
<protein>
    <recommendedName>
        <fullName evidence="14">sn-1-specific diacylglycerol lipase</fullName>
        <ecNumber evidence="14">3.1.1.116</ecNumber>
    </recommendedName>
</protein>
<evidence type="ECO:0000256" key="6">
    <source>
        <dbReference type="ARBA" id="ARBA00022723"/>
    </source>
</evidence>
<evidence type="ECO:0000256" key="4">
    <source>
        <dbReference type="ARBA" id="ARBA00022553"/>
    </source>
</evidence>
<dbReference type="InterPro" id="IPR002921">
    <property type="entry name" value="Fungal_lipase-type"/>
</dbReference>
<dbReference type="AlphaFoldDB" id="A0A8C4WXR3"/>
<dbReference type="GO" id="GO:0005886">
    <property type="term" value="C:plasma membrane"/>
    <property type="evidence" value="ECO:0007669"/>
    <property type="project" value="UniProtKB-SubCell"/>
</dbReference>
<dbReference type="Proteomes" id="UP000694388">
    <property type="component" value="Unplaced"/>
</dbReference>
<evidence type="ECO:0000256" key="15">
    <source>
        <dbReference type="SAM" id="Phobius"/>
    </source>
</evidence>
<dbReference type="Pfam" id="PF01764">
    <property type="entry name" value="Lipase_3"/>
    <property type="match status" value="1"/>
</dbReference>
<proteinExistence type="predicted"/>
<keyword evidence="18" id="KW-1185">Reference proteome</keyword>
<evidence type="ECO:0000313" key="17">
    <source>
        <dbReference type="Ensembl" id="ENSEBUP00000018545.1"/>
    </source>
</evidence>
<dbReference type="Ensembl" id="ENSEBUT00000019121.1">
    <property type="protein sequence ID" value="ENSEBUP00000018545.1"/>
    <property type="gene ID" value="ENSEBUG00000011577.1"/>
</dbReference>
<sequence length="623" mass="68628">MGFKHDSFLVSSKPSDVCVSLSRWIFTLVLFQSHRGHISCPGGELLRVYLLGVLLFQAITILVLMVGIGISMTGTITRLGPRRYIPFVIYIRGALYIPEIVWVILGTYWISKNPQSCGHNVSISVLGTVITSWVILIFTLLGMWIVFDPLGRGRKGSAQADRVWEQCVRRLCCCLSGDDIEQAAFKDVAHILSDFFRDIDLVPSDIAAGLTLLRWAEKSDGGQERQPLTEAALTEPEHLQEQLQQAAHFMRFAAGAYGWPLYIFSHPICGICHLCPCCCFGTPVSEPIPGSTPACHKRAIIQSTGLQEQDLVYISCHNKVFEVPFYVALDHKSKSVVVAVRGTLSLQDVLTDLSTDHEDVETDGVPEGCFAHRGIMRAAQYVKECLIRDDIFDLAFSRGSGYGLTIVGHSLGAGTAALLAVLLRPKFPTLRCFAFSPPGGLLSEPLSVYSRDFVLSVVLGDDIIPRLSIANLNDLKMRILQAVERSNNPKYQIFLRGCCRELSCRGICCSCTQQTSEESNPCGQIEARRSYGSISSSNGEFVPAKGLAAPTGEDAHLPLFLPGKVIHVLEKTTNRCYTDIEHHAEWAPLSRFSNIVIGPRMLPTHVPDVVLRALCKITHEADV</sequence>
<keyword evidence="6" id="KW-0479">Metal-binding</keyword>
<comment type="subcellular location">
    <subcellularLocation>
        <location evidence="2">Cell membrane</location>
        <topology evidence="2">Multi-pass membrane protein</topology>
    </subcellularLocation>
</comment>
<keyword evidence="8" id="KW-0106">Calcium</keyword>